<evidence type="ECO:0008006" key="3">
    <source>
        <dbReference type="Google" id="ProtNLM"/>
    </source>
</evidence>
<accession>A0ABS4NQR5</accession>
<protein>
    <recommendedName>
        <fullName evidence="3">HEAT repeat domain-containing protein</fullName>
    </recommendedName>
</protein>
<dbReference type="InterPro" id="IPR016024">
    <property type="entry name" value="ARM-type_fold"/>
</dbReference>
<dbReference type="Gene3D" id="1.25.10.10">
    <property type="entry name" value="Leucine-rich Repeat Variant"/>
    <property type="match status" value="1"/>
</dbReference>
<dbReference type="EMBL" id="JAGGLV010000007">
    <property type="protein sequence ID" value="MBP2112397.1"/>
    <property type="molecule type" value="Genomic_DNA"/>
</dbReference>
<sequence length="610" mass="68932">MSTALLQELHQEYRRLYIAGSELAAGDFRLKRLLPQFQQLGERSPVFKKLGEGINALLEPGSPDGPAPGIQLQENTLLLESVLYTQGTTTVDGTPGPLPVRKFTLQTNQTYRKLAPVIEALTTTGSGRYEIVLDAFKEGVFQDLRLLPLAVSALNDPYSELAEYAKNHILPAYGPEIAGYLLESFNPAGGRSEVRKLEVIAQAGASSHLDVIVQAAENGSDEIRAAAMKCLGGYEEYTDALLEWSADKKKVIREAAYTALAAGGSVRGAERLIEAFIQKKDREMLASILANGAPSEVYAKVTALFQEELQAAPPNNAGKKITEKAWEELVPFLITLSHVKTPELDAIYSYVLKEYDRYISLGWVPLFDHAARYKQESADNAALEELAELAQRSMRHLPNYFHAAKRRVSPQEMFDRFAGLTETKLIGQAAKQAAQRSQLLVHTIEEQAVDLYWDYEVRWDASGVRQYNKKMMTAEEVAAEWDPRWLEWSIKQDAMNLACVFARPGHQGVQDYLRGKLEGTLKRYTYDRLANIFKGLERAELPELERLELLMSVLEENNVRNLYTFDHYLFEMMERFPASYVDRVKEIAPRFKYESKRQLEYILDQLVSKQ</sequence>
<evidence type="ECO:0000313" key="1">
    <source>
        <dbReference type="EMBL" id="MBP2112397.1"/>
    </source>
</evidence>
<organism evidence="1 2">
    <name type="scientific">Paenibacillus silagei</name>
    <dbReference type="NCBI Taxonomy" id="1670801"/>
    <lineage>
        <taxon>Bacteria</taxon>
        <taxon>Bacillati</taxon>
        <taxon>Bacillota</taxon>
        <taxon>Bacilli</taxon>
        <taxon>Bacillales</taxon>
        <taxon>Paenibacillaceae</taxon>
        <taxon>Paenibacillus</taxon>
    </lineage>
</organism>
<keyword evidence="2" id="KW-1185">Reference proteome</keyword>
<dbReference type="SUPFAM" id="SSF48371">
    <property type="entry name" value="ARM repeat"/>
    <property type="match status" value="1"/>
</dbReference>
<dbReference type="InterPro" id="IPR011989">
    <property type="entry name" value="ARM-like"/>
</dbReference>
<dbReference type="RefSeq" id="WP_209873239.1">
    <property type="nucleotide sequence ID" value="NZ_JAGGLV010000007.1"/>
</dbReference>
<reference evidence="1 2" key="1">
    <citation type="submission" date="2021-03" db="EMBL/GenBank/DDBJ databases">
        <title>Genomic Encyclopedia of Type Strains, Phase IV (KMG-IV): sequencing the most valuable type-strain genomes for metagenomic binning, comparative biology and taxonomic classification.</title>
        <authorList>
            <person name="Goeker M."/>
        </authorList>
    </citation>
    <scope>NUCLEOTIDE SEQUENCE [LARGE SCALE GENOMIC DNA]</scope>
    <source>
        <strain evidence="1 2">DSM 101953</strain>
    </source>
</reference>
<proteinExistence type="predicted"/>
<name>A0ABS4NQR5_9BACL</name>
<gene>
    <name evidence="1" type="ORF">J2Z70_002551</name>
</gene>
<dbReference type="Proteomes" id="UP000773462">
    <property type="component" value="Unassembled WGS sequence"/>
</dbReference>
<comment type="caution">
    <text evidence="1">The sequence shown here is derived from an EMBL/GenBank/DDBJ whole genome shotgun (WGS) entry which is preliminary data.</text>
</comment>
<evidence type="ECO:0000313" key="2">
    <source>
        <dbReference type="Proteomes" id="UP000773462"/>
    </source>
</evidence>